<feature type="compositionally biased region" description="Acidic residues" evidence="2">
    <location>
        <begin position="92"/>
        <end position="104"/>
    </location>
</feature>
<feature type="compositionally biased region" description="Acidic residues" evidence="2">
    <location>
        <begin position="111"/>
        <end position="122"/>
    </location>
</feature>
<evidence type="ECO:0000256" key="2">
    <source>
        <dbReference type="SAM" id="MobiDB-lite"/>
    </source>
</evidence>
<dbReference type="Proteomes" id="UP001316803">
    <property type="component" value="Unassembled WGS sequence"/>
</dbReference>
<dbReference type="AlphaFoldDB" id="A0AAN8EES0"/>
<keyword evidence="1" id="KW-0175">Coiled coil</keyword>
<comment type="caution">
    <text evidence="3">The sequence shown here is derived from an EMBL/GenBank/DDBJ whole genome shotgun (WGS) entry which is preliminary data.</text>
</comment>
<accession>A0AAN8EES0</accession>
<sequence length="322" mass="35483">MPPQKEFSPKTRRFILKHELAFPLSSPSSSPATTTSGTSGIHAPKPSTPAREVPETSTKPAPGLDVTKSKTNGSTEAEHTDKKPTNTTNQDDSNDKDETSDDENAEKQNETEAEDIDDDELSGPEISRESIAEMQKDAANTSRNMTTELIQRFVPNYVLGVDPKLKKAYQKNKDGGKPPSILAQQVSRAIGSAKLNVYLSYIPKVADKARFLEEYALIKDRQYGKTSIVVREMKQLARKVPLRDASGEEVKHTEDKKWFDKDGTEKTKKLAGKAKSAAFDFEKMANVKLKLLDERINELEVEIQNLKNASAGNSGASMNGQA</sequence>
<name>A0AAN8EES0_9EURO</name>
<evidence type="ECO:0000313" key="3">
    <source>
        <dbReference type="EMBL" id="KAK5953939.1"/>
    </source>
</evidence>
<feature type="coiled-coil region" evidence="1">
    <location>
        <begin position="282"/>
        <end position="309"/>
    </location>
</feature>
<proteinExistence type="predicted"/>
<reference evidence="3 4" key="1">
    <citation type="submission" date="2022-12" db="EMBL/GenBank/DDBJ databases">
        <title>Genomic features and morphological characterization of a novel Knufia sp. strain isolated from spacecraft assembly facility.</title>
        <authorList>
            <person name="Teixeira M."/>
            <person name="Chander A.M."/>
            <person name="Stajich J.E."/>
            <person name="Venkateswaran K."/>
        </authorList>
    </citation>
    <scope>NUCLEOTIDE SEQUENCE [LARGE SCALE GENOMIC DNA]</scope>
    <source>
        <strain evidence="3 4">FJI-L2-BK-P2</strain>
    </source>
</reference>
<organism evidence="3 4">
    <name type="scientific">Knufia fluminis</name>
    <dbReference type="NCBI Taxonomy" id="191047"/>
    <lineage>
        <taxon>Eukaryota</taxon>
        <taxon>Fungi</taxon>
        <taxon>Dikarya</taxon>
        <taxon>Ascomycota</taxon>
        <taxon>Pezizomycotina</taxon>
        <taxon>Eurotiomycetes</taxon>
        <taxon>Chaetothyriomycetidae</taxon>
        <taxon>Chaetothyriales</taxon>
        <taxon>Trichomeriaceae</taxon>
        <taxon>Knufia</taxon>
    </lineage>
</organism>
<evidence type="ECO:0000313" key="4">
    <source>
        <dbReference type="Proteomes" id="UP001316803"/>
    </source>
</evidence>
<keyword evidence="4" id="KW-1185">Reference proteome</keyword>
<gene>
    <name evidence="3" type="ORF">OHC33_005210</name>
</gene>
<feature type="compositionally biased region" description="Low complexity" evidence="2">
    <location>
        <begin position="25"/>
        <end position="40"/>
    </location>
</feature>
<feature type="region of interest" description="Disordered" evidence="2">
    <location>
        <begin position="1"/>
        <end position="129"/>
    </location>
</feature>
<evidence type="ECO:0000256" key="1">
    <source>
        <dbReference type="SAM" id="Coils"/>
    </source>
</evidence>
<dbReference type="EMBL" id="JAKLMC020000010">
    <property type="protein sequence ID" value="KAK5953939.1"/>
    <property type="molecule type" value="Genomic_DNA"/>
</dbReference>
<protein>
    <submittedName>
        <fullName evidence="3">Uncharacterized protein</fullName>
    </submittedName>
</protein>